<accession>A0A0R1UPL9</accession>
<dbReference type="RefSeq" id="WP_056954155.1">
    <property type="nucleotide sequence ID" value="NZ_AZFK01000018.1"/>
</dbReference>
<dbReference type="AlphaFoldDB" id="A0A0R1UPL9"/>
<evidence type="ECO:0000313" key="2">
    <source>
        <dbReference type="Proteomes" id="UP000050816"/>
    </source>
</evidence>
<name>A0A0R1UPL9_9LACO</name>
<organism evidence="1 2">
    <name type="scientific">Limosilactobacillus ingluviei DSM 15946</name>
    <dbReference type="NCBI Taxonomy" id="1423760"/>
    <lineage>
        <taxon>Bacteria</taxon>
        <taxon>Bacillati</taxon>
        <taxon>Bacillota</taxon>
        <taxon>Bacilli</taxon>
        <taxon>Lactobacillales</taxon>
        <taxon>Lactobacillaceae</taxon>
        <taxon>Limosilactobacillus</taxon>
    </lineage>
</organism>
<proteinExistence type="predicted"/>
<gene>
    <name evidence="1" type="ORF">FC43_GL001130</name>
</gene>
<protein>
    <submittedName>
        <fullName evidence="1">Uncharacterized protein</fullName>
    </submittedName>
</protein>
<dbReference type="PATRIC" id="fig|1423760.3.peg.1195"/>
<comment type="caution">
    <text evidence="1">The sequence shown here is derived from an EMBL/GenBank/DDBJ whole genome shotgun (WGS) entry which is preliminary data.</text>
</comment>
<dbReference type="Proteomes" id="UP000050816">
    <property type="component" value="Unassembled WGS sequence"/>
</dbReference>
<sequence length="374" mass="40584">MGTKRAIYWKAGNKVHFETDDKAVKIIDNNNNEIGTLKQLAFEGKPVSNISYRDIKRTGIYMVHGFNDRDLPTGVPNDKNCILSVTAVGSNPDNPDVIFYKIITPAGKTIENTVSGSAQSGWGEGGIDLRNTINTINNSIGRASDLGGVTIAQYAKDNRDKITSLDGREDSHYQEFKSHNHDDQYVKKSGDSMTGDLTFSGSGKTATISFDKVGKFTIGGDTQQTEIKGKGDLLYNGQRVVTTSKAGGTGIDADTLQGHHYYEFLDDGDILFSGFTMYKDTSFRADSGAGRITFNGSGDIVMNSVTTLGLASGAKLSGNMLQASVGEEVYTWNNNSGTMWIKKDPYVGEQGKRLFIRQGEPYGDIPEGSVWIGN</sequence>
<reference evidence="1 2" key="1">
    <citation type="journal article" date="2015" name="Genome Announc.">
        <title>Expanding the biotechnology potential of lactobacilli through comparative genomics of 213 strains and associated genera.</title>
        <authorList>
            <person name="Sun Z."/>
            <person name="Harris H.M."/>
            <person name="McCann A."/>
            <person name="Guo C."/>
            <person name="Argimon S."/>
            <person name="Zhang W."/>
            <person name="Yang X."/>
            <person name="Jeffery I.B."/>
            <person name="Cooney J.C."/>
            <person name="Kagawa T.F."/>
            <person name="Liu W."/>
            <person name="Song Y."/>
            <person name="Salvetti E."/>
            <person name="Wrobel A."/>
            <person name="Rasinkangas P."/>
            <person name="Parkhill J."/>
            <person name="Rea M.C."/>
            <person name="O'Sullivan O."/>
            <person name="Ritari J."/>
            <person name="Douillard F.P."/>
            <person name="Paul Ross R."/>
            <person name="Yang R."/>
            <person name="Briner A.E."/>
            <person name="Felis G.E."/>
            <person name="de Vos W.M."/>
            <person name="Barrangou R."/>
            <person name="Klaenhammer T.R."/>
            <person name="Caufield P.W."/>
            <person name="Cui Y."/>
            <person name="Zhang H."/>
            <person name="O'Toole P.W."/>
        </authorList>
    </citation>
    <scope>NUCLEOTIDE SEQUENCE [LARGE SCALE GENOMIC DNA]</scope>
    <source>
        <strain evidence="1 2">DSM 15946</strain>
    </source>
</reference>
<dbReference type="EMBL" id="AZFK01000018">
    <property type="protein sequence ID" value="KRL91707.1"/>
    <property type="molecule type" value="Genomic_DNA"/>
</dbReference>
<evidence type="ECO:0000313" key="1">
    <source>
        <dbReference type="EMBL" id="KRL91707.1"/>
    </source>
</evidence>